<dbReference type="GO" id="GO:1990281">
    <property type="term" value="C:efflux pump complex"/>
    <property type="evidence" value="ECO:0007669"/>
    <property type="project" value="TreeGrafter"/>
</dbReference>
<evidence type="ECO:0000259" key="3">
    <source>
        <dbReference type="Pfam" id="PF25954"/>
    </source>
</evidence>
<evidence type="ECO:0000256" key="2">
    <source>
        <dbReference type="SAM" id="SignalP"/>
    </source>
</evidence>
<dbReference type="NCBIfam" id="TIGR01730">
    <property type="entry name" value="RND_mfp"/>
    <property type="match status" value="1"/>
</dbReference>
<dbReference type="Gene3D" id="2.40.30.170">
    <property type="match status" value="1"/>
</dbReference>
<gene>
    <name evidence="5" type="ordered locus">Dred_0453</name>
</gene>
<dbReference type="HOGENOM" id="CLU_018816_6_3_9"/>
<dbReference type="SUPFAM" id="SSF111369">
    <property type="entry name" value="HlyD-like secretion proteins"/>
    <property type="match status" value="1"/>
</dbReference>
<feature type="domain" description="CzcB-like barrel-sandwich hybrid" evidence="4">
    <location>
        <begin position="65"/>
        <end position="204"/>
    </location>
</feature>
<evidence type="ECO:0000313" key="6">
    <source>
        <dbReference type="Proteomes" id="UP000001556"/>
    </source>
</evidence>
<feature type="signal peptide" evidence="2">
    <location>
        <begin position="1"/>
        <end position="25"/>
    </location>
</feature>
<dbReference type="RefSeq" id="WP_011876836.1">
    <property type="nucleotide sequence ID" value="NC_009253.1"/>
</dbReference>
<evidence type="ECO:0000313" key="5">
    <source>
        <dbReference type="EMBL" id="ABO48999.1"/>
    </source>
</evidence>
<dbReference type="Pfam" id="PF25954">
    <property type="entry name" value="Beta-barrel_RND_2"/>
    <property type="match status" value="1"/>
</dbReference>
<organism evidence="5 6">
    <name type="scientific">Desulforamulus reducens (strain ATCC BAA-1160 / DSM 100696 / MI-1)</name>
    <name type="common">Desulfotomaculum reducens</name>
    <dbReference type="NCBI Taxonomy" id="349161"/>
    <lineage>
        <taxon>Bacteria</taxon>
        <taxon>Bacillati</taxon>
        <taxon>Bacillota</taxon>
        <taxon>Clostridia</taxon>
        <taxon>Eubacteriales</taxon>
        <taxon>Peptococcaceae</taxon>
        <taxon>Desulforamulus</taxon>
    </lineage>
</organism>
<keyword evidence="6" id="KW-1185">Reference proteome</keyword>
<feature type="domain" description="CusB-like beta-barrel" evidence="3">
    <location>
        <begin position="216"/>
        <end position="285"/>
    </location>
</feature>
<dbReference type="PROSITE" id="PS51257">
    <property type="entry name" value="PROKAR_LIPOPROTEIN"/>
    <property type="match status" value="1"/>
</dbReference>
<proteinExistence type="inferred from homology"/>
<dbReference type="STRING" id="349161.Dred_0453"/>
<dbReference type="AlphaFoldDB" id="A4J1P6"/>
<dbReference type="Gene3D" id="2.40.50.100">
    <property type="match status" value="1"/>
</dbReference>
<dbReference type="EMBL" id="CP000612">
    <property type="protein sequence ID" value="ABO48999.1"/>
    <property type="molecule type" value="Genomic_DNA"/>
</dbReference>
<sequence length="287" mass="30922">MTRKKPRALTALLLLLVFLVGCNQSTDENTQVQKDEVQMTATAQKTLKDKQATMVISGKIEAVQSANLVSKVAGKVAAVHVDIGSTVKVGQLLVSLAAEDKAAEVEESATLVEKAQVEYDLALKTYQRGKELLASQAISQADYDNQYEGPYKRAEVGLKSAQATLKRKQISYEDMFIKAPFAGVITAKNINPGEMAGTQNALLSLVNLSQVVIKGTVGEKEINQLKNGQEVQAKVPAIPGKTFTGKISNIALAADSQTKAYPIKVQLDNPGYIMKPGMFAEIVINKK</sequence>
<name>A4J1P6_DESRM</name>
<dbReference type="InterPro" id="IPR058647">
    <property type="entry name" value="BSH_CzcB-like"/>
</dbReference>
<evidence type="ECO:0000259" key="4">
    <source>
        <dbReference type="Pfam" id="PF25973"/>
    </source>
</evidence>
<comment type="similarity">
    <text evidence="1">Belongs to the membrane fusion protein (MFP) (TC 8.A.1) family.</text>
</comment>
<reference evidence="5 6" key="1">
    <citation type="submission" date="2007-03" db="EMBL/GenBank/DDBJ databases">
        <title>Complete sequence of Desulfotomaculum reducens MI-1.</title>
        <authorList>
            <consortium name="US DOE Joint Genome Institute"/>
            <person name="Copeland A."/>
            <person name="Lucas S."/>
            <person name="Lapidus A."/>
            <person name="Barry K."/>
            <person name="Detter J.C."/>
            <person name="Glavina del Rio T."/>
            <person name="Hammon N."/>
            <person name="Israni S."/>
            <person name="Dalin E."/>
            <person name="Tice H."/>
            <person name="Pitluck S."/>
            <person name="Sims D."/>
            <person name="Brettin T."/>
            <person name="Bruce D."/>
            <person name="Han C."/>
            <person name="Tapia R."/>
            <person name="Schmutz J."/>
            <person name="Larimer F."/>
            <person name="Land M."/>
            <person name="Hauser L."/>
            <person name="Kyrpides N."/>
            <person name="Kim E."/>
            <person name="Tebo B.M."/>
            <person name="Richardson P."/>
        </authorList>
    </citation>
    <scope>NUCLEOTIDE SEQUENCE [LARGE SCALE GENOMIC DNA]</scope>
    <source>
        <strain evidence="5 6">MI-1</strain>
    </source>
</reference>
<evidence type="ECO:0000256" key="1">
    <source>
        <dbReference type="ARBA" id="ARBA00009477"/>
    </source>
</evidence>
<dbReference type="KEGG" id="drm:Dred_0453"/>
<dbReference type="Gene3D" id="1.10.287.470">
    <property type="entry name" value="Helix hairpin bin"/>
    <property type="match status" value="1"/>
</dbReference>
<dbReference type="Proteomes" id="UP000001556">
    <property type="component" value="Chromosome"/>
</dbReference>
<dbReference type="InterPro" id="IPR058792">
    <property type="entry name" value="Beta-barrel_RND_2"/>
</dbReference>
<keyword evidence="2" id="KW-0732">Signal</keyword>
<dbReference type="InterPro" id="IPR006143">
    <property type="entry name" value="RND_pump_MFP"/>
</dbReference>
<dbReference type="FunFam" id="2.40.30.170:FF:000010">
    <property type="entry name" value="Efflux RND transporter periplasmic adaptor subunit"/>
    <property type="match status" value="1"/>
</dbReference>
<feature type="chain" id="PRO_5039572977" evidence="2">
    <location>
        <begin position="26"/>
        <end position="287"/>
    </location>
</feature>
<dbReference type="PANTHER" id="PTHR30469">
    <property type="entry name" value="MULTIDRUG RESISTANCE PROTEIN MDTA"/>
    <property type="match status" value="1"/>
</dbReference>
<dbReference type="Pfam" id="PF25973">
    <property type="entry name" value="BSH_CzcB"/>
    <property type="match status" value="1"/>
</dbReference>
<dbReference type="GO" id="GO:0015562">
    <property type="term" value="F:efflux transmembrane transporter activity"/>
    <property type="evidence" value="ECO:0007669"/>
    <property type="project" value="TreeGrafter"/>
</dbReference>
<dbReference type="PANTHER" id="PTHR30469:SF33">
    <property type="entry name" value="SLR1207 PROTEIN"/>
    <property type="match status" value="1"/>
</dbReference>
<accession>A4J1P6</accession>
<protein>
    <submittedName>
        <fullName evidence="5">Secretion protein HlyD family protein</fullName>
    </submittedName>
</protein>
<dbReference type="eggNOG" id="COG0845">
    <property type="taxonomic scope" value="Bacteria"/>
</dbReference>